<feature type="binding site" evidence="7">
    <location>
        <position position="46"/>
    </location>
    <ligand>
        <name>ATP</name>
        <dbReference type="ChEBI" id="CHEBI:30616"/>
    </ligand>
</feature>
<comment type="pathway">
    <text evidence="7">Polyol metabolism; glycerol degradation via glycerol kinase pathway; sn-glycerol 3-phosphate from glycerol: step 1/1.</text>
</comment>
<keyword evidence="4 7" id="KW-0418">Kinase</keyword>
<evidence type="ECO:0000256" key="1">
    <source>
        <dbReference type="ARBA" id="ARBA00009156"/>
    </source>
</evidence>
<dbReference type="CDD" id="cd07786">
    <property type="entry name" value="FGGY_EcGK_like"/>
    <property type="match status" value="1"/>
</dbReference>
<evidence type="ECO:0000256" key="3">
    <source>
        <dbReference type="ARBA" id="ARBA00022741"/>
    </source>
</evidence>
<dbReference type="InterPro" id="IPR018484">
    <property type="entry name" value="FGGY_N"/>
</dbReference>
<dbReference type="InterPro" id="IPR018483">
    <property type="entry name" value="Carb_kinase_FGGY_CS"/>
</dbReference>
<evidence type="ECO:0000256" key="2">
    <source>
        <dbReference type="ARBA" id="ARBA00022679"/>
    </source>
</evidence>
<comment type="activity regulation">
    <text evidence="7">Inhibited by fructose 1,6-bisphosphate (FBP).</text>
</comment>
<evidence type="ECO:0000256" key="8">
    <source>
        <dbReference type="RuleBase" id="RU003733"/>
    </source>
</evidence>
<dbReference type="InterPro" id="IPR005999">
    <property type="entry name" value="Glycerol_kin"/>
</dbReference>
<feature type="binding site" evidence="7">
    <location>
        <position position="443"/>
    </location>
    <ligand>
        <name>ADP</name>
        <dbReference type="ChEBI" id="CHEBI:456216"/>
    </ligand>
</feature>
<feature type="binding site" evidence="7">
    <location>
        <position position="299"/>
    </location>
    <ligand>
        <name>ATP</name>
        <dbReference type="ChEBI" id="CHEBI:30616"/>
    </ligand>
</feature>
<feature type="binding site" evidence="7">
    <location>
        <position position="277"/>
    </location>
    <ligand>
        <name>glycerol</name>
        <dbReference type="ChEBI" id="CHEBI:17754"/>
    </ligand>
</feature>
<dbReference type="Pfam" id="PF02782">
    <property type="entry name" value="FGGY_C"/>
    <property type="match status" value="1"/>
</dbReference>
<evidence type="ECO:0000313" key="12">
    <source>
        <dbReference type="EMBL" id="NID06950.1"/>
    </source>
</evidence>
<keyword evidence="5 7" id="KW-0319">Glycerol metabolism</keyword>
<feature type="binding site" evidence="7">
    <location>
        <position position="45"/>
    </location>
    <ligand>
        <name>ATP</name>
        <dbReference type="ChEBI" id="CHEBI:30616"/>
    </ligand>
</feature>
<evidence type="ECO:0000259" key="10">
    <source>
        <dbReference type="Pfam" id="PF00370"/>
    </source>
</evidence>
<keyword evidence="6 7" id="KW-0067">ATP-binding</keyword>
<feature type="binding site" evidence="7">
    <location>
        <position position="116"/>
    </location>
    <ligand>
        <name>sn-glycerol 3-phosphate</name>
        <dbReference type="ChEBI" id="CHEBI:57597"/>
    </ligand>
</feature>
<feature type="binding site" evidence="7">
    <location>
        <position position="447"/>
    </location>
    <ligand>
        <name>ADP</name>
        <dbReference type="ChEBI" id="CHEBI:456216"/>
    </ligand>
</feature>
<feature type="binding site" evidence="7">
    <location>
        <position position="443"/>
    </location>
    <ligand>
        <name>ATP</name>
        <dbReference type="ChEBI" id="CHEBI:30616"/>
    </ligand>
</feature>
<feature type="binding site" evidence="7">
    <location>
        <position position="167"/>
    </location>
    <ligand>
        <name>sn-glycerol 3-phosphate</name>
        <dbReference type="ChEBI" id="CHEBI:57597"/>
    </ligand>
</feature>
<dbReference type="InterPro" id="IPR018485">
    <property type="entry name" value="FGGY_C"/>
</dbReference>
<accession>A0ABX0QB46</accession>
<dbReference type="SUPFAM" id="SSF53067">
    <property type="entry name" value="Actin-like ATPase domain"/>
    <property type="match status" value="2"/>
</dbReference>
<feature type="binding site" evidence="7">
    <location>
        <position position="116"/>
    </location>
    <ligand>
        <name>glycerol</name>
        <dbReference type="ChEBI" id="CHEBI:17754"/>
    </ligand>
</feature>
<feature type="domain" description="Carbohydrate kinase FGGY N-terminal" evidence="10">
    <location>
        <begin position="37"/>
        <end position="284"/>
    </location>
</feature>
<dbReference type="HAMAP" id="MF_00186">
    <property type="entry name" value="Glycerol_kin"/>
    <property type="match status" value="1"/>
</dbReference>
<feature type="binding site" evidence="7">
    <location>
        <position position="278"/>
    </location>
    <ligand>
        <name>glycerol</name>
        <dbReference type="ChEBI" id="CHEBI:17754"/>
    </ligand>
</feature>
<dbReference type="PIRSF" id="PIRSF000538">
    <property type="entry name" value="GlpK"/>
    <property type="match status" value="1"/>
</dbReference>
<protein>
    <recommendedName>
        <fullName evidence="7">Glycerol kinase</fullName>
        <ecNumber evidence="7">2.7.1.30</ecNumber>
    </recommendedName>
    <alternativeName>
        <fullName evidence="7">ATP:glycerol 3-phosphotransferase</fullName>
    </alternativeName>
    <alternativeName>
        <fullName evidence="7">Glycerokinase</fullName>
        <shortName evidence="7">GK</shortName>
    </alternativeName>
</protein>
<evidence type="ECO:0000313" key="13">
    <source>
        <dbReference type="Proteomes" id="UP001429601"/>
    </source>
</evidence>
<feature type="compositionally biased region" description="Low complexity" evidence="9">
    <location>
        <begin position="1"/>
        <end position="13"/>
    </location>
</feature>
<dbReference type="NCBIfam" id="TIGR01311">
    <property type="entry name" value="glycerol_kin"/>
    <property type="match status" value="1"/>
</dbReference>
<evidence type="ECO:0000256" key="5">
    <source>
        <dbReference type="ARBA" id="ARBA00022798"/>
    </source>
</evidence>
<dbReference type="GO" id="GO:0004370">
    <property type="term" value="F:glycerol kinase activity"/>
    <property type="evidence" value="ECO:0007669"/>
    <property type="project" value="UniProtKB-EC"/>
</dbReference>
<comment type="similarity">
    <text evidence="1 7 8">Belongs to the FGGY kinase family.</text>
</comment>
<feature type="binding site" evidence="7">
    <location>
        <position position="167"/>
    </location>
    <ligand>
        <name>glycerol</name>
        <dbReference type="ChEBI" id="CHEBI:17754"/>
    </ligand>
</feature>
<evidence type="ECO:0000256" key="7">
    <source>
        <dbReference type="HAMAP-Rule" id="MF_00186"/>
    </source>
</evidence>
<sequence>MHRFPSSVRSSAPCSPPSPTPLSRPDSRGPIVTKKTYILAIDQGTTSSRTILFDHDGNIAGTAQREFPQIFPQPGWVEHNPREIMTSVLSTMTEVISSSQIDPAAIEGIGITNQRETAVVWDRHTGQPIYNAIVWQSRQTAEICERLKAEGHEAMVREKTGLLIDAYFAGTKVRWILDHVDGAQARAEAGDLLFGTIDTWLIWNLTGGKVHVTDYTNASRTLMYDIHKREWDDELLKMLNVPRAMLPEVKSSSEVYGNTLAKHFFGREVPIAGIAGDQQAALFGQACFEEGLAKNTYGTGCFMLMNTGEKAVRSKNGLLTTIAWGVDGKVEYALEGSIFVAGSVIQWLRDGLRMLGKASDSQEYAERAKDNDGVYFVPAFVGLGAPYWQSDVRGAVFGLSRGTSKEQFIRAALESMAYQTRDVLEAMQADSGIQLKELRADGGAIANDFMAQFQADILDVTLLRPKVQETTAQGAAYLAGLAVGFWKDKQDIASRWAVDREFKPAMTKERRDELYDGWKRAVNATMAFKPGKAG</sequence>
<feature type="binding site" evidence="7">
    <location>
        <position position="342"/>
    </location>
    <ligand>
        <name>ADP</name>
        <dbReference type="ChEBI" id="CHEBI:456216"/>
    </ligand>
</feature>
<dbReference type="EC" id="2.7.1.30" evidence="7"/>
<dbReference type="Proteomes" id="UP001429601">
    <property type="component" value="Unassembled WGS sequence"/>
</dbReference>
<feature type="binding site" evidence="7">
    <location>
        <position position="115"/>
    </location>
    <ligand>
        <name>sn-glycerol 3-phosphate</name>
        <dbReference type="ChEBI" id="CHEBI:57597"/>
    </ligand>
</feature>
<dbReference type="InterPro" id="IPR000577">
    <property type="entry name" value="Carb_kinase_FGGY"/>
</dbReference>
<evidence type="ECO:0000256" key="6">
    <source>
        <dbReference type="ARBA" id="ARBA00022840"/>
    </source>
</evidence>
<dbReference type="PROSITE" id="PS00445">
    <property type="entry name" value="FGGY_KINASES_2"/>
    <property type="match status" value="1"/>
</dbReference>
<evidence type="ECO:0000256" key="4">
    <source>
        <dbReference type="ARBA" id="ARBA00022777"/>
    </source>
</evidence>
<dbReference type="PANTHER" id="PTHR10196">
    <property type="entry name" value="SUGAR KINASE"/>
    <property type="match status" value="1"/>
</dbReference>
<reference evidence="12 13" key="1">
    <citation type="journal article" date="2011" name="Curr. Microbiol.">
        <title>Luteibacter jiangsuensis sp. nov.: a methamidophos-degrading bacterium isolated from a methamidophos-manufacturing factory.</title>
        <authorList>
            <person name="Wang L."/>
            <person name="Wang G.L."/>
            <person name="Li S.P."/>
            <person name="Jiang J.D."/>
        </authorList>
    </citation>
    <scope>NUCLEOTIDE SEQUENCE [LARGE SCALE GENOMIC DNA]</scope>
    <source>
        <strain evidence="12 13">CGMCC 1.10133</strain>
    </source>
</reference>
<feature type="binding site" evidence="7">
    <location>
        <position position="45"/>
    </location>
    <ligand>
        <name>ADP</name>
        <dbReference type="ChEBI" id="CHEBI:456216"/>
    </ligand>
</feature>
<feature type="binding site" evidence="7">
    <location>
        <position position="115"/>
    </location>
    <ligand>
        <name>glycerol</name>
        <dbReference type="ChEBI" id="CHEBI:17754"/>
    </ligand>
</feature>
<feature type="binding site" evidence="7">
    <location>
        <position position="47"/>
    </location>
    <ligand>
        <name>ATP</name>
        <dbReference type="ChEBI" id="CHEBI:30616"/>
    </ligand>
</feature>
<keyword evidence="3 7" id="KW-0547">Nucleotide-binding</keyword>
<feature type="binding site" evidence="7">
    <location>
        <position position="45"/>
    </location>
    <ligand>
        <name>sn-glycerol 3-phosphate</name>
        <dbReference type="ChEBI" id="CHEBI:57597"/>
    </ligand>
</feature>
<evidence type="ECO:0000256" key="9">
    <source>
        <dbReference type="SAM" id="MobiDB-lite"/>
    </source>
</evidence>
<proteinExistence type="inferred from homology"/>
<comment type="function">
    <text evidence="7">Key enzyme in the regulation of glycerol uptake and metabolism. Catalyzes the phosphorylation of glycerol to yield sn-glycerol 3-phosphate.</text>
</comment>
<feature type="binding site" evidence="7">
    <location>
        <position position="346"/>
    </location>
    <ligand>
        <name>ATP</name>
        <dbReference type="ChEBI" id="CHEBI:30616"/>
    </ligand>
</feature>
<dbReference type="EMBL" id="JAAQQR010000013">
    <property type="protein sequence ID" value="NID06950.1"/>
    <property type="molecule type" value="Genomic_DNA"/>
</dbReference>
<dbReference type="PANTHER" id="PTHR10196:SF69">
    <property type="entry name" value="GLYCEROL KINASE"/>
    <property type="match status" value="1"/>
</dbReference>
<feature type="binding site" evidence="7">
    <location>
        <position position="342"/>
    </location>
    <ligand>
        <name>ATP</name>
        <dbReference type="ChEBI" id="CHEBI:30616"/>
    </ligand>
</feature>
<keyword evidence="2 7" id="KW-0808">Transferase</keyword>
<keyword evidence="13" id="KW-1185">Reference proteome</keyword>
<feature type="binding site" evidence="7">
    <location>
        <position position="277"/>
    </location>
    <ligand>
        <name>sn-glycerol 3-phosphate</name>
        <dbReference type="ChEBI" id="CHEBI:57597"/>
    </ligand>
</feature>
<feature type="domain" description="Carbohydrate kinase FGGY C-terminal" evidence="11">
    <location>
        <begin position="294"/>
        <end position="482"/>
    </location>
</feature>
<feature type="binding site" evidence="7">
    <location>
        <position position="49"/>
    </location>
    <ligand>
        <name>ADP</name>
        <dbReference type="ChEBI" id="CHEBI:456216"/>
    </ligand>
</feature>
<gene>
    <name evidence="7 12" type="primary">glpK</name>
    <name evidence="12" type="ORF">HBF26_18835</name>
</gene>
<evidence type="ECO:0000259" key="11">
    <source>
        <dbReference type="Pfam" id="PF02782"/>
    </source>
</evidence>
<organism evidence="12 13">
    <name type="scientific">Luteibacter jiangsuensis</name>
    <dbReference type="NCBI Taxonomy" id="637577"/>
    <lineage>
        <taxon>Bacteria</taxon>
        <taxon>Pseudomonadati</taxon>
        <taxon>Pseudomonadota</taxon>
        <taxon>Gammaproteobacteria</taxon>
        <taxon>Lysobacterales</taxon>
        <taxon>Rhodanobacteraceae</taxon>
        <taxon>Luteibacter</taxon>
    </lineage>
</organism>
<comment type="caution">
    <text evidence="12">The sequence shown here is derived from an EMBL/GenBank/DDBJ whole genome shotgun (WGS) entry which is preliminary data.</text>
</comment>
<dbReference type="NCBIfam" id="NF000756">
    <property type="entry name" value="PRK00047.1"/>
    <property type="match status" value="1"/>
</dbReference>
<dbReference type="InterPro" id="IPR043129">
    <property type="entry name" value="ATPase_NBD"/>
</dbReference>
<name>A0ABX0QB46_9GAMM</name>
<dbReference type="Pfam" id="PF00370">
    <property type="entry name" value="FGGY_N"/>
    <property type="match status" value="1"/>
</dbReference>
<comment type="catalytic activity">
    <reaction evidence="7">
        <text>glycerol + ATP = sn-glycerol 3-phosphate + ADP + H(+)</text>
        <dbReference type="Rhea" id="RHEA:21644"/>
        <dbReference type="ChEBI" id="CHEBI:15378"/>
        <dbReference type="ChEBI" id="CHEBI:17754"/>
        <dbReference type="ChEBI" id="CHEBI:30616"/>
        <dbReference type="ChEBI" id="CHEBI:57597"/>
        <dbReference type="ChEBI" id="CHEBI:456216"/>
        <dbReference type="EC" id="2.7.1.30"/>
    </reaction>
</comment>
<dbReference type="Gene3D" id="3.30.420.40">
    <property type="match status" value="2"/>
</dbReference>
<feature type="region of interest" description="Disordered" evidence="9">
    <location>
        <begin position="1"/>
        <end position="30"/>
    </location>
</feature>
<feature type="binding site" evidence="7">
    <location>
        <position position="299"/>
    </location>
    <ligand>
        <name>ADP</name>
        <dbReference type="ChEBI" id="CHEBI:456216"/>
    </ligand>
</feature>